<comment type="caution">
    <text evidence="2">The sequence shown here is derived from an EMBL/GenBank/DDBJ whole genome shotgun (WGS) entry which is preliminary data.</text>
</comment>
<gene>
    <name evidence="2" type="ORF">SDC9_129536</name>
</gene>
<evidence type="ECO:0000256" key="1">
    <source>
        <dbReference type="SAM" id="MobiDB-lite"/>
    </source>
</evidence>
<protein>
    <submittedName>
        <fullName evidence="2">Uncharacterized protein</fullName>
    </submittedName>
</protein>
<sequence>MVRGDDDADSADSHGGGGHTRHQQTLHPRGGGQLQRLVGVDDRPGRARINGVADRVPRVARSRAAGLGHGPCLPVEDGDGSED</sequence>
<organism evidence="2">
    <name type="scientific">bioreactor metagenome</name>
    <dbReference type="NCBI Taxonomy" id="1076179"/>
    <lineage>
        <taxon>unclassified sequences</taxon>
        <taxon>metagenomes</taxon>
        <taxon>ecological metagenomes</taxon>
    </lineage>
</organism>
<accession>A0A645D021</accession>
<reference evidence="2" key="1">
    <citation type="submission" date="2019-08" db="EMBL/GenBank/DDBJ databases">
        <authorList>
            <person name="Kucharzyk K."/>
            <person name="Murdoch R.W."/>
            <person name="Higgins S."/>
            <person name="Loffler F."/>
        </authorList>
    </citation>
    <scope>NUCLEOTIDE SEQUENCE</scope>
</reference>
<evidence type="ECO:0000313" key="2">
    <source>
        <dbReference type="EMBL" id="MPM82475.1"/>
    </source>
</evidence>
<feature type="region of interest" description="Disordered" evidence="1">
    <location>
        <begin position="1"/>
        <end position="83"/>
    </location>
</feature>
<dbReference type="EMBL" id="VSSQ01031553">
    <property type="protein sequence ID" value="MPM82475.1"/>
    <property type="molecule type" value="Genomic_DNA"/>
</dbReference>
<dbReference type="AlphaFoldDB" id="A0A645D021"/>
<name>A0A645D021_9ZZZZ</name>
<feature type="compositionally biased region" description="Acidic residues" evidence="1">
    <location>
        <begin position="1"/>
        <end position="10"/>
    </location>
</feature>
<proteinExistence type="predicted"/>